<dbReference type="KEGG" id="lrs:PX52LOC_00137"/>
<dbReference type="EMBL" id="CP042425">
    <property type="protein sequence ID" value="QEL13283.1"/>
    <property type="molecule type" value="Genomic_DNA"/>
</dbReference>
<sequence length="401" mass="42611">MSSVIRRFLAVAAVTGVCSLAATAQSPGQRAAGSGGFATGAAPVTPINPPPLMGVSATEETPVKDLTPGVMPGLFDPLAGESHGGGGGAHGGGGGGHGEGCSTCPTHDEHHDGAGFYGTAEYLLLRPRRGAFDFAIVDPNRDLIPGGTLESLNYEQRSAVRAGLGYRFKDSAWAAGFTYTFLRSGADRSIDAPVNGLIYPTLTRPGLVDNVGFAQATASLEYNVFDTEISRYVHVDDRLDLRLYGGARFVTIRQDFESLYDLRDANLARVTTKSNLDGFGPLMGGEATLQVYKGFHLYGKTSAAILSSRLVNPIAETNNNGQTTFAAVDYRTRRVVPMLGTGIGGGWQRRGVSVRVGYEVTNLFNAIDQIRFTNDLAEGKVTTRQADLSLEGLFVQFAVQY</sequence>
<evidence type="ECO:0000313" key="3">
    <source>
        <dbReference type="EMBL" id="QEL13283.1"/>
    </source>
</evidence>
<proteinExistence type="predicted"/>
<keyword evidence="2" id="KW-0732">Signal</keyword>
<dbReference type="Proteomes" id="UP000324974">
    <property type="component" value="Chromosome"/>
</dbReference>
<feature type="chain" id="PRO_5023008350" evidence="2">
    <location>
        <begin position="25"/>
        <end position="401"/>
    </location>
</feature>
<protein>
    <submittedName>
        <fullName evidence="3">Uncharacterized protein</fullName>
    </submittedName>
</protein>
<feature type="compositionally biased region" description="Gly residues" evidence="1">
    <location>
        <begin position="82"/>
        <end position="98"/>
    </location>
</feature>
<evidence type="ECO:0000313" key="4">
    <source>
        <dbReference type="Proteomes" id="UP000324974"/>
    </source>
</evidence>
<feature type="region of interest" description="Disordered" evidence="1">
    <location>
        <begin position="79"/>
        <end position="98"/>
    </location>
</feature>
<evidence type="ECO:0000256" key="2">
    <source>
        <dbReference type="SAM" id="SignalP"/>
    </source>
</evidence>
<organism evidence="3 4">
    <name type="scientific">Limnoglobus roseus</name>
    <dbReference type="NCBI Taxonomy" id="2598579"/>
    <lineage>
        <taxon>Bacteria</taxon>
        <taxon>Pseudomonadati</taxon>
        <taxon>Planctomycetota</taxon>
        <taxon>Planctomycetia</taxon>
        <taxon>Gemmatales</taxon>
        <taxon>Gemmataceae</taxon>
        <taxon>Limnoglobus</taxon>
    </lineage>
</organism>
<dbReference type="RefSeq" id="WP_149108262.1">
    <property type="nucleotide sequence ID" value="NZ_CP042425.1"/>
</dbReference>
<dbReference type="InterPro" id="IPR007825">
    <property type="entry name" value="Major_OMP_Legionella"/>
</dbReference>
<dbReference type="OrthoDB" id="269322at2"/>
<keyword evidence="4" id="KW-1185">Reference proteome</keyword>
<dbReference type="AlphaFoldDB" id="A0A5C1A4M6"/>
<dbReference type="Pfam" id="PF05150">
    <property type="entry name" value="Legionella_OMP"/>
    <property type="match status" value="1"/>
</dbReference>
<gene>
    <name evidence="3" type="ORF">PX52LOC_00137</name>
</gene>
<reference evidence="4" key="1">
    <citation type="submission" date="2019-08" db="EMBL/GenBank/DDBJ databases">
        <title>Limnoglobus roseus gen. nov., sp. nov., a novel freshwater planctomycete with a giant genome from the family Gemmataceae.</title>
        <authorList>
            <person name="Kulichevskaya I.S."/>
            <person name="Naumoff D.G."/>
            <person name="Miroshnikov K."/>
            <person name="Ivanova A."/>
            <person name="Philippov D.A."/>
            <person name="Hakobyan A."/>
            <person name="Rijpstra I.C."/>
            <person name="Sinninghe Damste J.S."/>
            <person name="Liesack W."/>
            <person name="Dedysh S.N."/>
        </authorList>
    </citation>
    <scope>NUCLEOTIDE SEQUENCE [LARGE SCALE GENOMIC DNA]</scope>
    <source>
        <strain evidence="4">PX52</strain>
    </source>
</reference>
<evidence type="ECO:0000256" key="1">
    <source>
        <dbReference type="SAM" id="MobiDB-lite"/>
    </source>
</evidence>
<feature type="signal peptide" evidence="2">
    <location>
        <begin position="1"/>
        <end position="24"/>
    </location>
</feature>
<accession>A0A5C1A4M6</accession>
<name>A0A5C1A4M6_9BACT</name>